<proteinExistence type="predicted"/>
<accession>A0A2P2L2H6</accession>
<organism evidence="1">
    <name type="scientific">Rhizophora mucronata</name>
    <name type="common">Asiatic mangrove</name>
    <dbReference type="NCBI Taxonomy" id="61149"/>
    <lineage>
        <taxon>Eukaryota</taxon>
        <taxon>Viridiplantae</taxon>
        <taxon>Streptophyta</taxon>
        <taxon>Embryophyta</taxon>
        <taxon>Tracheophyta</taxon>
        <taxon>Spermatophyta</taxon>
        <taxon>Magnoliopsida</taxon>
        <taxon>eudicotyledons</taxon>
        <taxon>Gunneridae</taxon>
        <taxon>Pentapetalae</taxon>
        <taxon>rosids</taxon>
        <taxon>fabids</taxon>
        <taxon>Malpighiales</taxon>
        <taxon>Rhizophoraceae</taxon>
        <taxon>Rhizophora</taxon>
    </lineage>
</organism>
<protein>
    <submittedName>
        <fullName evidence="1">Uncharacterized protein</fullName>
    </submittedName>
</protein>
<sequence length="56" mass="6663">MKIDEFMEILEFFEEKQVIVVKLNKTNEFMDEKLTKQLIPSKMCNNLNVQVTVDIL</sequence>
<name>A0A2P2L2H6_RHIMU</name>
<reference evidence="1" key="1">
    <citation type="submission" date="2018-02" db="EMBL/GenBank/DDBJ databases">
        <title>Rhizophora mucronata_Transcriptome.</title>
        <authorList>
            <person name="Meera S.P."/>
            <person name="Sreeshan A."/>
            <person name="Augustine A."/>
        </authorList>
    </citation>
    <scope>NUCLEOTIDE SEQUENCE</scope>
    <source>
        <tissue evidence="1">Leaf</tissue>
    </source>
</reference>
<dbReference type="AlphaFoldDB" id="A0A2P2L2H6"/>
<evidence type="ECO:0000313" key="1">
    <source>
        <dbReference type="EMBL" id="MBX12182.1"/>
    </source>
</evidence>
<dbReference type="EMBL" id="GGEC01031698">
    <property type="protein sequence ID" value="MBX12182.1"/>
    <property type="molecule type" value="Transcribed_RNA"/>
</dbReference>